<feature type="compositionally biased region" description="Polar residues" evidence="1">
    <location>
        <begin position="204"/>
        <end position="213"/>
    </location>
</feature>
<evidence type="ECO:0000313" key="3">
    <source>
        <dbReference type="EMBL" id="KAL2727755.1"/>
    </source>
</evidence>
<keyword evidence="2" id="KW-0732">Signal</keyword>
<feature type="region of interest" description="Disordered" evidence="1">
    <location>
        <begin position="182"/>
        <end position="213"/>
    </location>
</feature>
<evidence type="ECO:0000256" key="1">
    <source>
        <dbReference type="SAM" id="MobiDB-lite"/>
    </source>
</evidence>
<evidence type="ECO:0000256" key="2">
    <source>
        <dbReference type="SAM" id="SignalP"/>
    </source>
</evidence>
<gene>
    <name evidence="3" type="ORF">V1477_017031</name>
</gene>
<organism evidence="3 4">
    <name type="scientific">Vespula maculifrons</name>
    <name type="common">Eastern yellow jacket</name>
    <name type="synonym">Wasp</name>
    <dbReference type="NCBI Taxonomy" id="7453"/>
    <lineage>
        <taxon>Eukaryota</taxon>
        <taxon>Metazoa</taxon>
        <taxon>Ecdysozoa</taxon>
        <taxon>Arthropoda</taxon>
        <taxon>Hexapoda</taxon>
        <taxon>Insecta</taxon>
        <taxon>Pterygota</taxon>
        <taxon>Neoptera</taxon>
        <taxon>Endopterygota</taxon>
        <taxon>Hymenoptera</taxon>
        <taxon>Apocrita</taxon>
        <taxon>Aculeata</taxon>
        <taxon>Vespoidea</taxon>
        <taxon>Vespidae</taxon>
        <taxon>Vespinae</taxon>
        <taxon>Vespula</taxon>
    </lineage>
</organism>
<dbReference type="Proteomes" id="UP001607303">
    <property type="component" value="Unassembled WGS sequence"/>
</dbReference>
<proteinExistence type="predicted"/>
<keyword evidence="4" id="KW-1185">Reference proteome</keyword>
<name>A0ABD2B4W9_VESMC</name>
<accession>A0ABD2B4W9</accession>
<comment type="caution">
    <text evidence="3">The sequence shown here is derived from an EMBL/GenBank/DDBJ whole genome shotgun (WGS) entry which is preliminary data.</text>
</comment>
<protein>
    <submittedName>
        <fullName evidence="3">Uncharacterized protein</fullName>
    </submittedName>
</protein>
<feature type="chain" id="PRO_5044797744" evidence="2">
    <location>
        <begin position="19"/>
        <end position="213"/>
    </location>
</feature>
<dbReference type="AlphaFoldDB" id="A0ABD2B4W9"/>
<sequence>MVFSLLFTSLVLSPDSRGVMLETPPMPHSCQHLLVHQRKGETERERYELYLLASFSLMALRYYSPRVSQIRDHKQSRFLDYDAILSSFSHAPMRQQLTQDEICEKESPDEVGTTIAGQFMSTDRKSRAGALLMRVADSFAAETATDTLKIISATRTCTYFQSIFEILHPPCLWFQLANETRIPTPSTDSQENRKKKLALRGLDSPSSSTNRIV</sequence>
<feature type="signal peptide" evidence="2">
    <location>
        <begin position="1"/>
        <end position="18"/>
    </location>
</feature>
<dbReference type="EMBL" id="JAYRBN010000100">
    <property type="protein sequence ID" value="KAL2727755.1"/>
    <property type="molecule type" value="Genomic_DNA"/>
</dbReference>
<reference evidence="3 4" key="1">
    <citation type="journal article" date="2024" name="Ann. Entomol. Soc. Am.">
        <title>Genomic analyses of the southern and eastern yellowjacket wasps (Hymenoptera: Vespidae) reveal evolutionary signatures of social life.</title>
        <authorList>
            <person name="Catto M.A."/>
            <person name="Caine P.B."/>
            <person name="Orr S.E."/>
            <person name="Hunt B.G."/>
            <person name="Goodisman M.A.D."/>
        </authorList>
    </citation>
    <scope>NUCLEOTIDE SEQUENCE [LARGE SCALE GENOMIC DNA]</scope>
    <source>
        <strain evidence="3">232</strain>
        <tissue evidence="3">Head and thorax</tissue>
    </source>
</reference>
<evidence type="ECO:0000313" key="4">
    <source>
        <dbReference type="Proteomes" id="UP001607303"/>
    </source>
</evidence>